<accession>A0A0C5V631</accession>
<evidence type="ECO:0000313" key="2">
    <source>
        <dbReference type="EMBL" id="AJQ94915.1"/>
    </source>
</evidence>
<name>A0A0C5V631_9GAMM</name>
<gene>
    <name evidence="2" type="ORF">YC6258_02876</name>
</gene>
<proteinExistence type="predicted"/>
<dbReference type="Proteomes" id="UP000032266">
    <property type="component" value="Chromosome"/>
</dbReference>
<dbReference type="HOGENOM" id="CLU_3270782_0_0_6"/>
<sequence>MVFDSGHSHFNPGQSGLQPGTAMKLHNRLPGQPDDICVWFN</sequence>
<dbReference type="EMBL" id="CP007142">
    <property type="protein sequence ID" value="AJQ94915.1"/>
    <property type="molecule type" value="Genomic_DNA"/>
</dbReference>
<evidence type="ECO:0000256" key="1">
    <source>
        <dbReference type="SAM" id="MobiDB-lite"/>
    </source>
</evidence>
<organism evidence="2 3">
    <name type="scientific">Gynuella sunshinyii YC6258</name>
    <dbReference type="NCBI Taxonomy" id="1445510"/>
    <lineage>
        <taxon>Bacteria</taxon>
        <taxon>Pseudomonadati</taxon>
        <taxon>Pseudomonadota</taxon>
        <taxon>Gammaproteobacteria</taxon>
        <taxon>Oceanospirillales</taxon>
        <taxon>Saccharospirillaceae</taxon>
        <taxon>Gynuella</taxon>
    </lineage>
</organism>
<protein>
    <submittedName>
        <fullName evidence="2">Uncharacterized protein</fullName>
    </submittedName>
</protein>
<feature type="region of interest" description="Disordered" evidence="1">
    <location>
        <begin position="1"/>
        <end position="28"/>
    </location>
</feature>
<keyword evidence="3" id="KW-1185">Reference proteome</keyword>
<dbReference type="KEGG" id="gsn:YC6258_02876"/>
<evidence type="ECO:0000313" key="3">
    <source>
        <dbReference type="Proteomes" id="UP000032266"/>
    </source>
</evidence>
<dbReference type="AlphaFoldDB" id="A0A0C5V631"/>
<reference evidence="2 3" key="1">
    <citation type="submission" date="2014-01" db="EMBL/GenBank/DDBJ databases">
        <title>Full genme sequencing of cellulolytic bacterium Gynuella sunshinyii YC6258T gen. nov., sp. nov.</title>
        <authorList>
            <person name="Khan H."/>
            <person name="Chung E.J."/>
            <person name="Chung Y.R."/>
        </authorList>
    </citation>
    <scope>NUCLEOTIDE SEQUENCE [LARGE SCALE GENOMIC DNA]</scope>
    <source>
        <strain evidence="2 3">YC6258</strain>
    </source>
</reference>